<dbReference type="InterPro" id="IPR007742">
    <property type="entry name" value="NosD_dom"/>
</dbReference>
<dbReference type="AlphaFoldDB" id="A0A0E3Q4X2"/>
<dbReference type="Gene3D" id="2.160.20.10">
    <property type="entry name" value="Single-stranded right-handed beta-helix, Pectin lyase-like"/>
    <property type="match status" value="2"/>
</dbReference>
<feature type="domain" description="Periplasmic copper-binding protein NosD beta helix" evidence="1">
    <location>
        <begin position="125"/>
        <end position="305"/>
    </location>
</feature>
<proteinExistence type="predicted"/>
<dbReference type="STRING" id="1434123.MSVAZ_2239"/>
<reference evidence="2 3" key="1">
    <citation type="submission" date="2014-07" db="EMBL/GenBank/DDBJ databases">
        <title>Methanogenic archaea and the global carbon cycle.</title>
        <authorList>
            <person name="Henriksen J.R."/>
            <person name="Luke J."/>
            <person name="Reinhart S."/>
            <person name="Benedict M.N."/>
            <person name="Youngblut N.D."/>
            <person name="Metcalf M.E."/>
            <person name="Whitaker R.J."/>
            <person name="Metcalf W.W."/>
        </authorList>
    </citation>
    <scope>NUCLEOTIDE SEQUENCE [LARGE SCALE GENOMIC DNA]</scope>
    <source>
        <strain evidence="2 3">Z-761</strain>
    </source>
</reference>
<organism evidence="2 3">
    <name type="scientific">Methanosarcina vacuolata Z-761</name>
    <dbReference type="NCBI Taxonomy" id="1434123"/>
    <lineage>
        <taxon>Archaea</taxon>
        <taxon>Methanobacteriati</taxon>
        <taxon>Methanobacteriota</taxon>
        <taxon>Stenosarchaea group</taxon>
        <taxon>Methanomicrobia</taxon>
        <taxon>Methanosarcinales</taxon>
        <taxon>Methanosarcinaceae</taxon>
        <taxon>Methanosarcina</taxon>
    </lineage>
</organism>
<dbReference type="KEGG" id="mvc:MSVAZ_2239"/>
<dbReference type="Pfam" id="PF05048">
    <property type="entry name" value="NosD"/>
    <property type="match status" value="1"/>
</dbReference>
<dbReference type="GeneID" id="24810709"/>
<keyword evidence="3" id="KW-1185">Reference proteome</keyword>
<protein>
    <submittedName>
        <fullName evidence="2">Cell surface protein</fullName>
    </submittedName>
</protein>
<dbReference type="SUPFAM" id="SSF51126">
    <property type="entry name" value="Pectin lyase-like"/>
    <property type="match status" value="1"/>
</dbReference>
<dbReference type="InterPro" id="IPR012334">
    <property type="entry name" value="Pectin_lyas_fold"/>
</dbReference>
<dbReference type="NCBIfam" id="TIGR03804">
    <property type="entry name" value="para_beta_helix"/>
    <property type="match status" value="6"/>
</dbReference>
<sequence length="341" mass="36237">MKGKSIQKICIIFLLVLGATATQASAAAFTVGINGGENYTSIQEAVNNSQNGDTIVVSPGIYIENVNVTKELAIVSKTDVSGDRANRTYVIGAIPANDVFSIKSNNVKITGFHIMGGPSGIDAYKEVGIYLEGVQGCSLSNNTLMLNDVGIGLENSQGNFLDNNQICLGSTGIILSRSNENKLSNNLVETNDEGILLDNSTNNTLMNNTAKSNDIGLLLGTSRTNMLENNSISKNSYGVVLENMAESNTLTNNSLSMNGLGIYLRGATSNMIFLNKFFNFINAVDEGTNSWNSSSAGNKWKDYNGTDADGNGIGDTPYVVNQTTGSIDYMPLANNVSSNNQ</sequence>
<dbReference type="InterPro" id="IPR006626">
    <property type="entry name" value="PbH1"/>
</dbReference>
<dbReference type="EMBL" id="CP009520">
    <property type="protein sequence ID" value="AKB44508.1"/>
    <property type="molecule type" value="Genomic_DNA"/>
</dbReference>
<name>A0A0E3Q4X2_9EURY</name>
<accession>A0A0E3Q4X2</accession>
<dbReference type="HOGENOM" id="CLU_042496_0_0_2"/>
<dbReference type="InterPro" id="IPR022441">
    <property type="entry name" value="Para_beta_helix_rpt-2"/>
</dbReference>
<evidence type="ECO:0000313" key="3">
    <source>
        <dbReference type="Proteomes" id="UP000033096"/>
    </source>
</evidence>
<dbReference type="Proteomes" id="UP000033096">
    <property type="component" value="Chromosome"/>
</dbReference>
<dbReference type="InterPro" id="IPR011050">
    <property type="entry name" value="Pectin_lyase_fold/virulence"/>
</dbReference>
<dbReference type="RefSeq" id="WP_048121227.1">
    <property type="nucleotide sequence ID" value="NZ_CP009520.1"/>
</dbReference>
<gene>
    <name evidence="2" type="ORF">MSVAZ_2239</name>
</gene>
<evidence type="ECO:0000259" key="1">
    <source>
        <dbReference type="Pfam" id="PF05048"/>
    </source>
</evidence>
<dbReference type="PATRIC" id="fig|1434123.4.peg.2730"/>
<evidence type="ECO:0000313" key="2">
    <source>
        <dbReference type="EMBL" id="AKB44508.1"/>
    </source>
</evidence>
<dbReference type="SMART" id="SM00710">
    <property type="entry name" value="PbH1"/>
    <property type="match status" value="7"/>
</dbReference>